<evidence type="ECO:0000313" key="1">
    <source>
        <dbReference type="EMBL" id="ACL16651.1"/>
    </source>
</evidence>
<proteinExistence type="predicted"/>
<evidence type="ECO:0008006" key="3">
    <source>
        <dbReference type="Google" id="ProtNLM"/>
    </source>
</evidence>
<accession>B8GHP6</accession>
<dbReference type="STRING" id="521011.Mpal_1318"/>
<sequence length="84" mass="9509">MFDHCPGTANLRTPTLTIKHCPQCGVEVEVFSNDRVVHCSVCGTPVYNDIESCVHWCKYARECVGEELYHKLTDPLPTGDRQKE</sequence>
<gene>
    <name evidence="1" type="ordered locus">Mpal_1318</name>
</gene>
<dbReference type="KEGG" id="mpl:Mpal_1318"/>
<evidence type="ECO:0000313" key="2">
    <source>
        <dbReference type="Proteomes" id="UP000002457"/>
    </source>
</evidence>
<organism evidence="1 2">
    <name type="scientific">Methanosphaerula palustris (strain ATCC BAA-1556 / DSM 19958 / E1-9c)</name>
    <dbReference type="NCBI Taxonomy" id="521011"/>
    <lineage>
        <taxon>Archaea</taxon>
        <taxon>Methanobacteriati</taxon>
        <taxon>Methanobacteriota</taxon>
        <taxon>Stenosarchaea group</taxon>
        <taxon>Methanomicrobia</taxon>
        <taxon>Methanomicrobiales</taxon>
        <taxon>Methanoregulaceae</taxon>
        <taxon>Methanosphaerula</taxon>
    </lineage>
</organism>
<reference evidence="1 2" key="1">
    <citation type="journal article" date="2015" name="Genome Announc.">
        <title>Complete Genome Sequence of Methanosphaerula palustris E1-9CT, a Hydrogenotrophic Methanogen Isolated from a Minerotrophic Fen Peatland.</title>
        <authorList>
            <person name="Cadillo-Quiroz H."/>
            <person name="Browne P."/>
            <person name="Kyrpides N."/>
            <person name="Woyke T."/>
            <person name="Goodwin L."/>
            <person name="Detter C."/>
            <person name="Yavitt J.B."/>
            <person name="Zinder S.H."/>
        </authorList>
    </citation>
    <scope>NUCLEOTIDE SEQUENCE [LARGE SCALE GENOMIC DNA]</scope>
    <source>
        <strain evidence="2">ATCC BAA-1556 / DSM 19958 / E1-9c</strain>
    </source>
</reference>
<dbReference type="eggNOG" id="arCOG08014">
    <property type="taxonomic scope" value="Archaea"/>
</dbReference>
<dbReference type="Proteomes" id="UP000002457">
    <property type="component" value="Chromosome"/>
</dbReference>
<dbReference type="OrthoDB" id="115736at2157"/>
<dbReference type="EMBL" id="CP001338">
    <property type="protein sequence ID" value="ACL16651.1"/>
    <property type="molecule type" value="Genomic_DNA"/>
</dbReference>
<dbReference type="HOGENOM" id="CLU_2490443_0_0_2"/>
<protein>
    <recommendedName>
        <fullName evidence="3">Viral late gene transcription factor 3 zinc ribbon domain-containing protein</fullName>
    </recommendedName>
</protein>
<dbReference type="AlphaFoldDB" id="B8GHP6"/>
<name>B8GHP6_METPE</name>
<keyword evidence="2" id="KW-1185">Reference proteome</keyword>